<evidence type="ECO:0000313" key="3">
    <source>
        <dbReference type="Proteomes" id="UP000799436"/>
    </source>
</evidence>
<feature type="compositionally biased region" description="Low complexity" evidence="1">
    <location>
        <begin position="284"/>
        <end position="307"/>
    </location>
</feature>
<feature type="compositionally biased region" description="Low complexity" evidence="1">
    <location>
        <begin position="253"/>
        <end position="265"/>
    </location>
</feature>
<feature type="compositionally biased region" description="Polar residues" evidence="1">
    <location>
        <begin position="384"/>
        <end position="394"/>
    </location>
</feature>
<sequence length="417" mass="44978">MSTKTSMSMSRSNTTVILVNGSRLSRPQRLRRPLPPQLAQSVRDEGRVVQIINGRRMEARLLATLHRSNLTSPVFRQAMRGQTRTMAPRPAHPFRLNHLPDTHTINRNRYLHRTTSRPTAVFRDVHNRMYPTKSSTKTLGVLPSPTISPTGSASSIYENARSTTTLNDQYSQHPNAGRSTSRDPSHGKKAQGSNGESSNSYGASQGSAAAEHAANGCGNPQFTINGSSISSYGGQPLASHGSNIRDSSATRQSDGGMQSDSSGDYSRADSGISVDDALKPQLQSNQASNNGQQQQQQRRRNSSSTRAASRDELQQQGKAKYQQGGLQGTGGFSWLSNRNSGDSSSSGRPDSARKSSASWAQLHSPPDPLYNPPDTAPYFHSIGGVSSTSCTGPLSTHEAAPSPSVNRDQSFGRRWFG</sequence>
<gene>
    <name evidence="2" type="ORF">EJ03DRAFT_169806</name>
</gene>
<feature type="compositionally biased region" description="Polar residues" evidence="1">
    <location>
        <begin position="166"/>
        <end position="179"/>
    </location>
</feature>
<feature type="region of interest" description="Disordered" evidence="1">
    <location>
        <begin position="133"/>
        <end position="154"/>
    </location>
</feature>
<feature type="region of interest" description="Disordered" evidence="1">
    <location>
        <begin position="166"/>
        <end position="214"/>
    </location>
</feature>
<feature type="compositionally biased region" description="Polar residues" evidence="1">
    <location>
        <begin position="240"/>
        <end position="252"/>
    </location>
</feature>
<feature type="compositionally biased region" description="Low complexity" evidence="1">
    <location>
        <begin position="202"/>
        <end position="214"/>
    </location>
</feature>
<feature type="region of interest" description="Disordered" evidence="1">
    <location>
        <begin position="228"/>
        <end position="271"/>
    </location>
</feature>
<feature type="compositionally biased region" description="Pro residues" evidence="1">
    <location>
        <begin position="365"/>
        <end position="375"/>
    </location>
</feature>
<feature type="compositionally biased region" description="Polar residues" evidence="1">
    <location>
        <begin position="145"/>
        <end position="154"/>
    </location>
</feature>
<reference evidence="2" key="1">
    <citation type="journal article" date="2020" name="Stud. Mycol.">
        <title>101 Dothideomycetes genomes: a test case for predicting lifestyles and emergence of pathogens.</title>
        <authorList>
            <person name="Haridas S."/>
            <person name="Albert R."/>
            <person name="Binder M."/>
            <person name="Bloem J."/>
            <person name="Labutti K."/>
            <person name="Salamov A."/>
            <person name="Andreopoulos B."/>
            <person name="Baker S."/>
            <person name="Barry K."/>
            <person name="Bills G."/>
            <person name="Bluhm B."/>
            <person name="Cannon C."/>
            <person name="Castanera R."/>
            <person name="Culley D."/>
            <person name="Daum C."/>
            <person name="Ezra D."/>
            <person name="Gonzalez J."/>
            <person name="Henrissat B."/>
            <person name="Kuo A."/>
            <person name="Liang C."/>
            <person name="Lipzen A."/>
            <person name="Lutzoni F."/>
            <person name="Magnuson J."/>
            <person name="Mondo S."/>
            <person name="Nolan M."/>
            <person name="Ohm R."/>
            <person name="Pangilinan J."/>
            <person name="Park H.-J."/>
            <person name="Ramirez L."/>
            <person name="Alfaro M."/>
            <person name="Sun H."/>
            <person name="Tritt A."/>
            <person name="Yoshinaga Y."/>
            <person name="Zwiers L.-H."/>
            <person name="Turgeon B."/>
            <person name="Goodwin S."/>
            <person name="Spatafora J."/>
            <person name="Crous P."/>
            <person name="Grigoriev I."/>
        </authorList>
    </citation>
    <scope>NUCLEOTIDE SEQUENCE</scope>
    <source>
        <strain evidence="2">CBS 116005</strain>
    </source>
</reference>
<feature type="compositionally biased region" description="Low complexity" evidence="1">
    <location>
        <begin position="336"/>
        <end position="349"/>
    </location>
</feature>
<evidence type="ECO:0000313" key="2">
    <source>
        <dbReference type="EMBL" id="KAF2772746.1"/>
    </source>
</evidence>
<feature type="compositionally biased region" description="Polar residues" evidence="1">
    <location>
        <begin position="191"/>
        <end position="201"/>
    </location>
</feature>
<feature type="compositionally biased region" description="Low complexity" evidence="1">
    <location>
        <begin position="314"/>
        <end position="324"/>
    </location>
</feature>
<feature type="region of interest" description="Disordered" evidence="1">
    <location>
        <begin position="284"/>
        <end position="417"/>
    </location>
</feature>
<dbReference type="EMBL" id="ML995813">
    <property type="protein sequence ID" value="KAF2772746.1"/>
    <property type="molecule type" value="Genomic_DNA"/>
</dbReference>
<proteinExistence type="predicted"/>
<dbReference type="AlphaFoldDB" id="A0A6G1LIQ8"/>
<dbReference type="Proteomes" id="UP000799436">
    <property type="component" value="Unassembled WGS sequence"/>
</dbReference>
<protein>
    <submittedName>
        <fullName evidence="2">Uncharacterized protein</fullName>
    </submittedName>
</protein>
<name>A0A6G1LIQ8_9PEZI</name>
<accession>A0A6G1LIQ8</accession>
<keyword evidence="3" id="KW-1185">Reference proteome</keyword>
<organism evidence="2 3">
    <name type="scientific">Teratosphaeria nubilosa</name>
    <dbReference type="NCBI Taxonomy" id="161662"/>
    <lineage>
        <taxon>Eukaryota</taxon>
        <taxon>Fungi</taxon>
        <taxon>Dikarya</taxon>
        <taxon>Ascomycota</taxon>
        <taxon>Pezizomycotina</taxon>
        <taxon>Dothideomycetes</taxon>
        <taxon>Dothideomycetidae</taxon>
        <taxon>Mycosphaerellales</taxon>
        <taxon>Teratosphaeriaceae</taxon>
        <taxon>Teratosphaeria</taxon>
    </lineage>
</organism>
<evidence type="ECO:0000256" key="1">
    <source>
        <dbReference type="SAM" id="MobiDB-lite"/>
    </source>
</evidence>